<evidence type="ECO:0000256" key="1">
    <source>
        <dbReference type="SAM" id="Phobius"/>
    </source>
</evidence>
<protein>
    <submittedName>
        <fullName evidence="2">VPLPA-CTERM sorting domain-containing protein</fullName>
    </submittedName>
</protein>
<keyword evidence="3" id="KW-1185">Reference proteome</keyword>
<sequence>MGDERLAVTISEADNAAGRPSGQSNVFYNTQGRKFDITGATSLSIDFFIDSAFENAQGRIGGVWGAAVDGTNTITSYPIIEFFDNQFQVYTSDTASWMAVGTQTGFAYDSFANLEIAIDSANDLFSFSVDGEQLYSGAASGSLFFDTVILQNINTDAGVDRTIYFDNLVATSEMAPVPLPASLPLLLAGVGGLYALRRRKRT</sequence>
<evidence type="ECO:0000313" key="2">
    <source>
        <dbReference type="EMBL" id="MBJ6370813.1"/>
    </source>
</evidence>
<keyword evidence="1" id="KW-0472">Membrane</keyword>
<reference evidence="2" key="1">
    <citation type="submission" date="2020-12" db="EMBL/GenBank/DDBJ databases">
        <title>Sedimentitalea sp. nov., isolated from sand in Incheon.</title>
        <authorList>
            <person name="Kim W."/>
        </authorList>
    </citation>
    <scope>NUCLEOTIDE SEQUENCE</scope>
    <source>
        <strain evidence="2">CAU 1593</strain>
    </source>
</reference>
<dbReference type="Proteomes" id="UP000619079">
    <property type="component" value="Unassembled WGS sequence"/>
</dbReference>
<comment type="caution">
    <text evidence="2">The sequence shown here is derived from an EMBL/GenBank/DDBJ whole genome shotgun (WGS) entry which is preliminary data.</text>
</comment>
<accession>A0A8J7LQH5</accession>
<feature type="transmembrane region" description="Helical" evidence="1">
    <location>
        <begin position="177"/>
        <end position="196"/>
    </location>
</feature>
<dbReference type="AlphaFoldDB" id="A0A8J7LQH5"/>
<dbReference type="InterPro" id="IPR022472">
    <property type="entry name" value="VPLPA-CTERM"/>
</dbReference>
<name>A0A8J7LQH5_9RHOB</name>
<dbReference type="NCBIfam" id="TIGR02595">
    <property type="entry name" value="PEP_CTERM"/>
    <property type="match status" value="1"/>
</dbReference>
<dbReference type="NCBIfam" id="TIGR03370">
    <property type="entry name" value="VPLPA-CTERM"/>
    <property type="match status" value="1"/>
</dbReference>
<keyword evidence="1" id="KW-0812">Transmembrane</keyword>
<gene>
    <name evidence="2" type="ORF">JF290_04700</name>
</gene>
<keyword evidence="1" id="KW-1133">Transmembrane helix</keyword>
<dbReference type="EMBL" id="JAELVR010000003">
    <property type="protein sequence ID" value="MBJ6370813.1"/>
    <property type="molecule type" value="Genomic_DNA"/>
</dbReference>
<dbReference type="InterPro" id="IPR013424">
    <property type="entry name" value="Ice-binding_C"/>
</dbReference>
<organism evidence="2 3">
    <name type="scientific">Sedimentitalea arenosa</name>
    <dbReference type="NCBI Taxonomy" id="2798803"/>
    <lineage>
        <taxon>Bacteria</taxon>
        <taxon>Pseudomonadati</taxon>
        <taxon>Pseudomonadota</taxon>
        <taxon>Alphaproteobacteria</taxon>
        <taxon>Rhodobacterales</taxon>
        <taxon>Paracoccaceae</taxon>
        <taxon>Sedimentitalea</taxon>
    </lineage>
</organism>
<evidence type="ECO:0000313" key="3">
    <source>
        <dbReference type="Proteomes" id="UP000619079"/>
    </source>
</evidence>
<proteinExistence type="predicted"/>